<name>A0A9J6GSC8_HAELO</name>
<keyword evidence="3" id="KW-1185">Reference proteome</keyword>
<dbReference type="PANTHER" id="PTHR46888">
    <property type="entry name" value="ZINC KNUCKLE DOMAINCONTAINING PROTEIN-RELATED"/>
    <property type="match status" value="1"/>
</dbReference>
<evidence type="ECO:0000313" key="2">
    <source>
        <dbReference type="EMBL" id="KAH9378346.1"/>
    </source>
</evidence>
<proteinExistence type="predicted"/>
<dbReference type="VEuPathDB" id="VectorBase:HLOH_045294"/>
<sequence>MIKTCEVPDEAAGSIILPFLNEKSRMLIANKSVGRQLLYAEVRDAILEEFKLTPEEFKWRLYGCKKGNGTWGQFVTKIEVLLDYYPRSRDVRSLDELRTLLLADRAKLCLYVLQHEMKGLLKPREVALAQKLEDGRPRHRAANQRNSEVNGVPRTDRNRELADKNTKAEHRPPPKCCCYGCSCTGHLQYNCRQDKKGQLAPGGTTRSPLANLSCLVNCNCK</sequence>
<organism evidence="2 3">
    <name type="scientific">Haemaphysalis longicornis</name>
    <name type="common">Bush tick</name>
    <dbReference type="NCBI Taxonomy" id="44386"/>
    <lineage>
        <taxon>Eukaryota</taxon>
        <taxon>Metazoa</taxon>
        <taxon>Ecdysozoa</taxon>
        <taxon>Arthropoda</taxon>
        <taxon>Chelicerata</taxon>
        <taxon>Arachnida</taxon>
        <taxon>Acari</taxon>
        <taxon>Parasitiformes</taxon>
        <taxon>Ixodida</taxon>
        <taxon>Ixodoidea</taxon>
        <taxon>Ixodidae</taxon>
        <taxon>Haemaphysalinae</taxon>
        <taxon>Haemaphysalis</taxon>
    </lineage>
</organism>
<dbReference type="OrthoDB" id="6512527at2759"/>
<dbReference type="EMBL" id="JABSTR010000008">
    <property type="protein sequence ID" value="KAH9378346.1"/>
    <property type="molecule type" value="Genomic_DNA"/>
</dbReference>
<evidence type="ECO:0000313" key="3">
    <source>
        <dbReference type="Proteomes" id="UP000821853"/>
    </source>
</evidence>
<protein>
    <recommendedName>
        <fullName evidence="4">CCHC-type domain-containing protein</fullName>
    </recommendedName>
</protein>
<evidence type="ECO:0000256" key="1">
    <source>
        <dbReference type="SAM" id="MobiDB-lite"/>
    </source>
</evidence>
<reference evidence="2 3" key="1">
    <citation type="journal article" date="2020" name="Cell">
        <title>Large-Scale Comparative Analyses of Tick Genomes Elucidate Their Genetic Diversity and Vector Capacities.</title>
        <authorList>
            <consortium name="Tick Genome and Microbiome Consortium (TIGMIC)"/>
            <person name="Jia N."/>
            <person name="Wang J."/>
            <person name="Shi W."/>
            <person name="Du L."/>
            <person name="Sun Y."/>
            <person name="Zhan W."/>
            <person name="Jiang J.F."/>
            <person name="Wang Q."/>
            <person name="Zhang B."/>
            <person name="Ji P."/>
            <person name="Bell-Sakyi L."/>
            <person name="Cui X.M."/>
            <person name="Yuan T.T."/>
            <person name="Jiang B.G."/>
            <person name="Yang W.F."/>
            <person name="Lam T.T."/>
            <person name="Chang Q.C."/>
            <person name="Ding S.J."/>
            <person name="Wang X.J."/>
            <person name="Zhu J.G."/>
            <person name="Ruan X.D."/>
            <person name="Zhao L."/>
            <person name="Wei J.T."/>
            <person name="Ye R.Z."/>
            <person name="Que T.C."/>
            <person name="Du C.H."/>
            <person name="Zhou Y.H."/>
            <person name="Cheng J.X."/>
            <person name="Dai P.F."/>
            <person name="Guo W.B."/>
            <person name="Han X.H."/>
            <person name="Huang E.J."/>
            <person name="Li L.F."/>
            <person name="Wei W."/>
            <person name="Gao Y.C."/>
            <person name="Liu J.Z."/>
            <person name="Shao H.Z."/>
            <person name="Wang X."/>
            <person name="Wang C.C."/>
            <person name="Yang T.C."/>
            <person name="Huo Q.B."/>
            <person name="Li W."/>
            <person name="Chen H.Y."/>
            <person name="Chen S.E."/>
            <person name="Zhou L.G."/>
            <person name="Ni X.B."/>
            <person name="Tian J.H."/>
            <person name="Sheng Y."/>
            <person name="Liu T."/>
            <person name="Pan Y.S."/>
            <person name="Xia L.Y."/>
            <person name="Li J."/>
            <person name="Zhao F."/>
            <person name="Cao W.C."/>
        </authorList>
    </citation>
    <scope>NUCLEOTIDE SEQUENCE [LARGE SCALE GENOMIC DNA]</scope>
    <source>
        <strain evidence="2">HaeL-2018</strain>
    </source>
</reference>
<accession>A0A9J6GSC8</accession>
<gene>
    <name evidence="2" type="ORF">HPB48_021858</name>
</gene>
<comment type="caution">
    <text evidence="2">The sequence shown here is derived from an EMBL/GenBank/DDBJ whole genome shotgun (WGS) entry which is preliminary data.</text>
</comment>
<evidence type="ECO:0008006" key="4">
    <source>
        <dbReference type="Google" id="ProtNLM"/>
    </source>
</evidence>
<feature type="compositionally biased region" description="Basic and acidic residues" evidence="1">
    <location>
        <begin position="154"/>
        <end position="172"/>
    </location>
</feature>
<dbReference type="AlphaFoldDB" id="A0A9J6GSC8"/>
<feature type="region of interest" description="Disordered" evidence="1">
    <location>
        <begin position="135"/>
        <end position="172"/>
    </location>
</feature>
<dbReference type="PANTHER" id="PTHR46888:SF1">
    <property type="entry name" value="RIBONUCLEASE H"/>
    <property type="match status" value="1"/>
</dbReference>
<dbReference type="Proteomes" id="UP000821853">
    <property type="component" value="Unassembled WGS sequence"/>
</dbReference>